<protein>
    <submittedName>
        <fullName evidence="2">Uncharacterized protein</fullName>
    </submittedName>
</protein>
<dbReference type="Pfam" id="PF18948">
    <property type="entry name" value="DUF5692"/>
    <property type="match status" value="1"/>
</dbReference>
<keyword evidence="1" id="KW-1133">Transmembrane helix</keyword>
<reference evidence="2 3" key="1">
    <citation type="submission" date="2013-04" db="EMBL/GenBank/DDBJ databases">
        <title>The Genome Sequence of Treponema maltophilum ATCC 51939.</title>
        <authorList>
            <consortium name="The Broad Institute Genomics Platform"/>
            <person name="Earl A."/>
            <person name="Ward D."/>
            <person name="Feldgarden M."/>
            <person name="Gevers D."/>
            <person name="Leonetti C."/>
            <person name="Blanton J.M."/>
            <person name="Dewhirst F.E."/>
            <person name="Izard J."/>
            <person name="Walker B."/>
            <person name="Young S."/>
            <person name="Zeng Q."/>
            <person name="Gargeya S."/>
            <person name="Fitzgerald M."/>
            <person name="Haas B."/>
            <person name="Abouelleil A."/>
            <person name="Allen A.W."/>
            <person name="Alvarado L."/>
            <person name="Arachchi H.M."/>
            <person name="Berlin A.M."/>
            <person name="Chapman S.B."/>
            <person name="Gainer-Dewar J."/>
            <person name="Goldberg J."/>
            <person name="Griggs A."/>
            <person name="Gujja S."/>
            <person name="Hansen M."/>
            <person name="Howarth C."/>
            <person name="Imamovic A."/>
            <person name="Ireland A."/>
            <person name="Larimer J."/>
            <person name="McCowan C."/>
            <person name="Murphy C."/>
            <person name="Pearson M."/>
            <person name="Poon T.W."/>
            <person name="Priest M."/>
            <person name="Roberts A."/>
            <person name="Saif S."/>
            <person name="Shea T."/>
            <person name="Sisk P."/>
            <person name="Sykes S."/>
            <person name="Wortman J."/>
            <person name="Nusbaum C."/>
            <person name="Birren B."/>
        </authorList>
    </citation>
    <scope>NUCLEOTIDE SEQUENCE [LARGE SCALE GENOMIC DNA]</scope>
    <source>
        <strain evidence="2 3">ATCC 51939</strain>
    </source>
</reference>
<dbReference type="STRING" id="1125699.HMPREF9194_01326"/>
<keyword evidence="1" id="KW-0472">Membrane</keyword>
<dbReference type="InterPro" id="IPR043747">
    <property type="entry name" value="DUF5692"/>
</dbReference>
<dbReference type="HOGENOM" id="CLU_2792796_0_0_12"/>
<keyword evidence="3" id="KW-1185">Reference proteome</keyword>
<dbReference type="PATRIC" id="fig|1125699.3.peg.1340"/>
<evidence type="ECO:0000313" key="2">
    <source>
        <dbReference type="EMBL" id="EPF30997.1"/>
    </source>
</evidence>
<dbReference type="EMBL" id="ATFF01000006">
    <property type="protein sequence ID" value="EPF30997.1"/>
    <property type="molecule type" value="Genomic_DNA"/>
</dbReference>
<organism evidence="2 3">
    <name type="scientific">Treponema maltophilum ATCC 51939</name>
    <dbReference type="NCBI Taxonomy" id="1125699"/>
    <lineage>
        <taxon>Bacteria</taxon>
        <taxon>Pseudomonadati</taxon>
        <taxon>Spirochaetota</taxon>
        <taxon>Spirochaetia</taxon>
        <taxon>Spirochaetales</taxon>
        <taxon>Treponemataceae</taxon>
        <taxon>Treponema</taxon>
    </lineage>
</organism>
<evidence type="ECO:0000313" key="3">
    <source>
        <dbReference type="Proteomes" id="UP000014541"/>
    </source>
</evidence>
<accession>S3KFJ1</accession>
<proteinExistence type="predicted"/>
<feature type="transmembrane region" description="Helical" evidence="1">
    <location>
        <begin position="29"/>
        <end position="49"/>
    </location>
</feature>
<sequence>MLWPDMLWFWIIAYDVWNFAYTYNCLPGHSWYCGLALLINAAVFVYMIYKTQSVQSRVVYRFAGVQNG</sequence>
<dbReference type="RefSeq" id="WP_016525608.1">
    <property type="nucleotide sequence ID" value="NZ_KE332518.1"/>
</dbReference>
<keyword evidence="1" id="KW-0812">Transmembrane</keyword>
<dbReference type="Proteomes" id="UP000014541">
    <property type="component" value="Unassembled WGS sequence"/>
</dbReference>
<gene>
    <name evidence="2" type="ORF">HMPREF9194_01326</name>
</gene>
<evidence type="ECO:0000256" key="1">
    <source>
        <dbReference type="SAM" id="Phobius"/>
    </source>
</evidence>
<dbReference type="AlphaFoldDB" id="S3KFJ1"/>
<comment type="caution">
    <text evidence="2">The sequence shown here is derived from an EMBL/GenBank/DDBJ whole genome shotgun (WGS) entry which is preliminary data.</text>
</comment>
<name>S3KFJ1_TREMA</name>